<sequence>MALCPRSVLITGANRGLGLEFVKQFLSLPKPPEILIATCRDVAKAEVINKRSYSPLDIVDVGDTAALESFRNEVDGLLQSQELNVLLNNAGIHIRKDLQHTDGDMLMENFRINTVAPFNISKKQYIGNNSRENLLESFDVNVVSPVLLVQTFLPLLKKAAQNSSIKDLSCNKAAIINISSLLGSIESNKTGGMYPYRTSKAALNMVTKNLSVDLRNDGILVTSIHPGWVQTDMGGANADLTTSQSVEGCLQTLGKLNSESSGLMYDFRGKVLPY</sequence>
<keyword evidence="5" id="KW-1185">Reference proteome</keyword>
<keyword evidence="2" id="KW-0560">Oxidoreductase</keyword>
<gene>
    <name evidence="4" type="ORF">KUTeg_023069</name>
</gene>
<dbReference type="SUPFAM" id="SSF51735">
    <property type="entry name" value="NAD(P)-binding Rossmann-fold domains"/>
    <property type="match status" value="2"/>
</dbReference>
<dbReference type="PANTHER" id="PTHR43544:SF7">
    <property type="entry name" value="NADB-LER2"/>
    <property type="match status" value="1"/>
</dbReference>
<evidence type="ECO:0000256" key="1">
    <source>
        <dbReference type="ARBA" id="ARBA00022857"/>
    </source>
</evidence>
<dbReference type="PANTHER" id="PTHR43544">
    <property type="entry name" value="SHORT-CHAIN DEHYDROGENASE/REDUCTASE"/>
    <property type="match status" value="1"/>
</dbReference>
<accession>A0ABQ9E480</accession>
<evidence type="ECO:0000256" key="2">
    <source>
        <dbReference type="ARBA" id="ARBA00023002"/>
    </source>
</evidence>
<proteinExistence type="inferred from homology"/>
<dbReference type="PRINTS" id="PR00080">
    <property type="entry name" value="SDRFAMILY"/>
</dbReference>
<evidence type="ECO:0008006" key="6">
    <source>
        <dbReference type="Google" id="ProtNLM"/>
    </source>
</evidence>
<dbReference type="EMBL" id="JARBDR010000921">
    <property type="protein sequence ID" value="KAJ8299009.1"/>
    <property type="molecule type" value="Genomic_DNA"/>
</dbReference>
<comment type="caution">
    <text evidence="4">The sequence shown here is derived from an EMBL/GenBank/DDBJ whole genome shotgun (WGS) entry which is preliminary data.</text>
</comment>
<keyword evidence="1" id="KW-0521">NADP</keyword>
<dbReference type="CDD" id="cd05325">
    <property type="entry name" value="carb_red_sniffer_like_SDR_c"/>
    <property type="match status" value="1"/>
</dbReference>
<evidence type="ECO:0000313" key="4">
    <source>
        <dbReference type="EMBL" id="KAJ8299009.1"/>
    </source>
</evidence>
<name>A0ABQ9E480_TEGGR</name>
<dbReference type="Pfam" id="PF00106">
    <property type="entry name" value="adh_short"/>
    <property type="match status" value="2"/>
</dbReference>
<dbReference type="InterPro" id="IPR002347">
    <property type="entry name" value="SDR_fam"/>
</dbReference>
<comment type="similarity">
    <text evidence="3">Belongs to the short-chain dehydrogenases/reductases (SDR) family.</text>
</comment>
<evidence type="ECO:0000313" key="5">
    <source>
        <dbReference type="Proteomes" id="UP001217089"/>
    </source>
</evidence>
<organism evidence="4 5">
    <name type="scientific">Tegillarca granosa</name>
    <name type="common">Malaysian cockle</name>
    <name type="synonym">Anadara granosa</name>
    <dbReference type="NCBI Taxonomy" id="220873"/>
    <lineage>
        <taxon>Eukaryota</taxon>
        <taxon>Metazoa</taxon>
        <taxon>Spiralia</taxon>
        <taxon>Lophotrochozoa</taxon>
        <taxon>Mollusca</taxon>
        <taxon>Bivalvia</taxon>
        <taxon>Autobranchia</taxon>
        <taxon>Pteriomorphia</taxon>
        <taxon>Arcoida</taxon>
        <taxon>Arcoidea</taxon>
        <taxon>Arcidae</taxon>
        <taxon>Tegillarca</taxon>
    </lineage>
</organism>
<evidence type="ECO:0000256" key="3">
    <source>
        <dbReference type="RuleBase" id="RU000363"/>
    </source>
</evidence>
<dbReference type="Gene3D" id="3.40.50.720">
    <property type="entry name" value="NAD(P)-binding Rossmann-like Domain"/>
    <property type="match status" value="2"/>
</dbReference>
<dbReference type="InterPro" id="IPR051468">
    <property type="entry name" value="Fungal_SecMetab_SDRs"/>
</dbReference>
<protein>
    <recommendedName>
        <fullName evidence="6">C-factor</fullName>
    </recommendedName>
</protein>
<reference evidence="4 5" key="1">
    <citation type="submission" date="2022-12" db="EMBL/GenBank/DDBJ databases">
        <title>Chromosome-level genome of Tegillarca granosa.</title>
        <authorList>
            <person name="Kim J."/>
        </authorList>
    </citation>
    <scope>NUCLEOTIDE SEQUENCE [LARGE SCALE GENOMIC DNA]</scope>
    <source>
        <strain evidence="4">Teg-2019</strain>
        <tissue evidence="4">Adductor muscle</tissue>
    </source>
</reference>
<dbReference type="Proteomes" id="UP001217089">
    <property type="component" value="Unassembled WGS sequence"/>
</dbReference>
<dbReference type="PRINTS" id="PR00081">
    <property type="entry name" value="GDHRDH"/>
</dbReference>
<dbReference type="InterPro" id="IPR036291">
    <property type="entry name" value="NAD(P)-bd_dom_sf"/>
</dbReference>